<dbReference type="KEGG" id="ckn:Calkro_1575"/>
<evidence type="ECO:0000313" key="2">
    <source>
        <dbReference type="Proteomes" id="UP000006835"/>
    </source>
</evidence>
<dbReference type="PATRIC" id="fig|632348.3.peg.1662"/>
<proteinExistence type="predicted"/>
<dbReference type="HOGENOM" id="CLU_2033758_0_0_9"/>
<keyword evidence="2" id="KW-1185">Reference proteome</keyword>
<name>E4SFA3_CALK2</name>
<protein>
    <submittedName>
        <fullName evidence="1">Uncharacterized protein</fullName>
    </submittedName>
</protein>
<reference evidence="1 2" key="2">
    <citation type="journal article" date="2011" name="J. Bacteriol.">
        <title>Complete genome sequences for the anaerobic, extremely thermophilic plant biomass-degrading bacteria Caldicellulosiruptor hydrothermalis, Caldicellulosiruptor kristjanssonii, Caldicellulosiruptor kronotskyensis, Caldicellulosiruptor owensenis, and Caldicellulosiruptor lactoaceticus.</title>
        <authorList>
            <person name="Blumer-Schuette S.E."/>
            <person name="Ozdemir I."/>
            <person name="Mistry D."/>
            <person name="Lucas S."/>
            <person name="Lapidus A."/>
            <person name="Cheng J.F."/>
            <person name="Goodwin L.A."/>
            <person name="Pitluck S."/>
            <person name="Land M.L."/>
            <person name="Hauser L.J."/>
            <person name="Woyke T."/>
            <person name="Mikhailova N."/>
            <person name="Pati A."/>
            <person name="Kyrpides N.C."/>
            <person name="Ivanova N."/>
            <person name="Detter J.C."/>
            <person name="Walston-Davenport K."/>
            <person name="Han S."/>
            <person name="Adams M.W."/>
            <person name="Kelly R.M."/>
        </authorList>
    </citation>
    <scope>NUCLEOTIDE SEQUENCE [LARGE SCALE GENOMIC DNA]</scope>
    <source>
        <strain evidence="2">DSM 18902 / VKM B-2412 / 2002</strain>
    </source>
</reference>
<dbReference type="RefSeq" id="WP_013430526.1">
    <property type="nucleotide sequence ID" value="NC_014720.1"/>
</dbReference>
<evidence type="ECO:0000313" key="1">
    <source>
        <dbReference type="EMBL" id="ADQ46428.1"/>
    </source>
</evidence>
<dbReference type="Proteomes" id="UP000006835">
    <property type="component" value="Chromosome"/>
</dbReference>
<organism evidence="1 2">
    <name type="scientific">Caldicellulosiruptor kronotskyensis (strain DSM 18902 / VKM B-2412 / 2002)</name>
    <dbReference type="NCBI Taxonomy" id="632348"/>
    <lineage>
        <taxon>Bacteria</taxon>
        <taxon>Bacillati</taxon>
        <taxon>Bacillota</taxon>
        <taxon>Bacillota incertae sedis</taxon>
        <taxon>Caldicellulosiruptorales</taxon>
        <taxon>Caldicellulosiruptoraceae</taxon>
        <taxon>Caldicellulosiruptor</taxon>
    </lineage>
</organism>
<reference key="1">
    <citation type="submission" date="2010-11" db="EMBL/GenBank/DDBJ databases">
        <title>Complete sequence of Caldicellulosiruptor kronotskyensis 2002.</title>
        <authorList>
            <consortium name="US DOE Joint Genome Institute"/>
            <person name="Lucas S."/>
            <person name="Copeland A."/>
            <person name="Lapidus A."/>
            <person name="Cheng J.-F."/>
            <person name="Bruce D."/>
            <person name="Goodwin L."/>
            <person name="Pitluck S."/>
            <person name="Davenport K."/>
            <person name="Detter J.C."/>
            <person name="Han C."/>
            <person name="Tapia R."/>
            <person name="Land M."/>
            <person name="Hauser L."/>
            <person name="Jeffries C."/>
            <person name="Kyrpides N."/>
            <person name="Ivanova N."/>
            <person name="Mikhailova N."/>
            <person name="Blumer-Schuette S.E."/>
            <person name="Kelly R.M."/>
            <person name="Woyke T."/>
        </authorList>
    </citation>
    <scope>NUCLEOTIDE SEQUENCE</scope>
    <source>
        <strain>2002</strain>
    </source>
</reference>
<gene>
    <name evidence="1" type="ordered locus">Calkro_1575</name>
</gene>
<accession>E4SFA3</accession>
<dbReference type="EMBL" id="CP002330">
    <property type="protein sequence ID" value="ADQ46428.1"/>
    <property type="molecule type" value="Genomic_DNA"/>
</dbReference>
<sequence>MKTYKDIEKLEYLKNFDERIRRYLLKEFKYLELVGRGFGVVDNFHIYKDKSGDMNEDNLICYMQIDEPNKIKLYKYGKTSGFKDAKYFKDLGIEEGKEYNLENYDDLLEFDSLINKIAELK</sequence>
<dbReference type="AlphaFoldDB" id="E4SFA3"/>